<feature type="non-terminal residue" evidence="2">
    <location>
        <position position="197"/>
    </location>
</feature>
<protein>
    <recommendedName>
        <fullName evidence="4">G protein-coupled receptor</fullName>
    </recommendedName>
</protein>
<feature type="non-terminal residue" evidence="2">
    <location>
        <position position="1"/>
    </location>
</feature>
<evidence type="ECO:0000256" key="1">
    <source>
        <dbReference type="SAM" id="Phobius"/>
    </source>
</evidence>
<evidence type="ECO:0000313" key="2">
    <source>
        <dbReference type="EMBL" id="CAK0803705.1"/>
    </source>
</evidence>
<dbReference type="Proteomes" id="UP001189429">
    <property type="component" value="Unassembled WGS sequence"/>
</dbReference>
<feature type="transmembrane region" description="Helical" evidence="1">
    <location>
        <begin position="51"/>
        <end position="81"/>
    </location>
</feature>
<name>A0ABN9QDE2_9DINO</name>
<keyword evidence="1" id="KW-0472">Membrane</keyword>
<sequence>ALRMICDTTGRDFAGLGVAARTLFKDKSQRSLRRRLEHVDTSFALVRRTSLAMVLIPIIGFNFLQVLLAIRMFHMALMVLFPPSDSWTFIVAFPNRVKQFALVHVMTTRLQFLLMLSVSWMSLVIFLTNRVKLFVLVDLTTACLQFVMPPLSDSWMFAATSLPNCAKLFVLVDSAMSRFRPNIPRSQIVMRLAMPFR</sequence>
<keyword evidence="1" id="KW-1133">Transmembrane helix</keyword>
<evidence type="ECO:0000313" key="3">
    <source>
        <dbReference type="Proteomes" id="UP001189429"/>
    </source>
</evidence>
<feature type="transmembrane region" description="Helical" evidence="1">
    <location>
        <begin position="101"/>
        <end position="124"/>
    </location>
</feature>
<keyword evidence="3" id="KW-1185">Reference proteome</keyword>
<organism evidence="2 3">
    <name type="scientific">Prorocentrum cordatum</name>
    <dbReference type="NCBI Taxonomy" id="2364126"/>
    <lineage>
        <taxon>Eukaryota</taxon>
        <taxon>Sar</taxon>
        <taxon>Alveolata</taxon>
        <taxon>Dinophyceae</taxon>
        <taxon>Prorocentrales</taxon>
        <taxon>Prorocentraceae</taxon>
        <taxon>Prorocentrum</taxon>
    </lineage>
</organism>
<comment type="caution">
    <text evidence="2">The sequence shown here is derived from an EMBL/GenBank/DDBJ whole genome shotgun (WGS) entry which is preliminary data.</text>
</comment>
<evidence type="ECO:0008006" key="4">
    <source>
        <dbReference type="Google" id="ProtNLM"/>
    </source>
</evidence>
<accession>A0ABN9QDE2</accession>
<reference evidence="2" key="1">
    <citation type="submission" date="2023-10" db="EMBL/GenBank/DDBJ databases">
        <authorList>
            <person name="Chen Y."/>
            <person name="Shah S."/>
            <person name="Dougan E. K."/>
            <person name="Thang M."/>
            <person name="Chan C."/>
        </authorList>
    </citation>
    <scope>NUCLEOTIDE SEQUENCE [LARGE SCALE GENOMIC DNA]</scope>
</reference>
<keyword evidence="1" id="KW-0812">Transmembrane</keyword>
<dbReference type="EMBL" id="CAUYUJ010003069">
    <property type="protein sequence ID" value="CAK0803705.1"/>
    <property type="molecule type" value="Genomic_DNA"/>
</dbReference>
<gene>
    <name evidence="2" type="ORF">PCOR1329_LOCUS10776</name>
</gene>
<proteinExistence type="predicted"/>